<evidence type="ECO:0008006" key="3">
    <source>
        <dbReference type="Google" id="ProtNLM"/>
    </source>
</evidence>
<dbReference type="EMBL" id="ACJN02000005">
    <property type="protein sequence ID" value="EFI32817.1"/>
    <property type="molecule type" value="Genomic_DNA"/>
</dbReference>
<dbReference type="Proteomes" id="UP000005496">
    <property type="component" value="Unassembled WGS sequence"/>
</dbReference>
<proteinExistence type="predicted"/>
<dbReference type="OrthoDB" id="9802417at2"/>
<sequence>MDFTWDDTKDRSNFKKHGVSFVEATEVFGDVFSSCVSDPDHSVEEDRYLLFGTTSKGRSLVVSFTECTGTIRIISARQMTRKERTAYES</sequence>
<accession>D6SV61</accession>
<name>D6SV61_9BACT</name>
<evidence type="ECO:0000313" key="1">
    <source>
        <dbReference type="EMBL" id="EFI32817.1"/>
    </source>
</evidence>
<organism evidence="1 2">
    <name type="scientific">Desulfonatronospira thiodismutans ASO3-1</name>
    <dbReference type="NCBI Taxonomy" id="555779"/>
    <lineage>
        <taxon>Bacteria</taxon>
        <taxon>Pseudomonadati</taxon>
        <taxon>Thermodesulfobacteriota</taxon>
        <taxon>Desulfovibrionia</taxon>
        <taxon>Desulfovibrionales</taxon>
        <taxon>Desulfonatronovibrionaceae</taxon>
        <taxon>Desulfonatronospira</taxon>
    </lineage>
</organism>
<evidence type="ECO:0000313" key="2">
    <source>
        <dbReference type="Proteomes" id="UP000005496"/>
    </source>
</evidence>
<dbReference type="Pfam" id="PF04365">
    <property type="entry name" value="BrnT_toxin"/>
    <property type="match status" value="1"/>
</dbReference>
<protein>
    <recommendedName>
        <fullName evidence="3">BrnT family toxin</fullName>
    </recommendedName>
</protein>
<dbReference type="AlphaFoldDB" id="D6SV61"/>
<reference evidence="1" key="1">
    <citation type="submission" date="2010-05" db="EMBL/GenBank/DDBJ databases">
        <title>The draft genome of Desulfonatronospira thiodismutans ASO3-1.</title>
        <authorList>
            <consortium name="US DOE Joint Genome Institute (JGI-PGF)"/>
            <person name="Lucas S."/>
            <person name="Copeland A."/>
            <person name="Lapidus A."/>
            <person name="Cheng J.-F."/>
            <person name="Bruce D."/>
            <person name="Goodwin L."/>
            <person name="Pitluck S."/>
            <person name="Chertkov O."/>
            <person name="Brettin T."/>
            <person name="Detter J.C."/>
            <person name="Han C."/>
            <person name="Land M.L."/>
            <person name="Hauser L."/>
            <person name="Kyrpides N."/>
            <person name="Mikhailova N."/>
            <person name="Muyzer G."/>
            <person name="Woyke T."/>
        </authorList>
    </citation>
    <scope>NUCLEOTIDE SEQUENCE [LARGE SCALE GENOMIC DNA]</scope>
    <source>
        <strain evidence="1">ASO3-1</strain>
    </source>
</reference>
<keyword evidence="2" id="KW-1185">Reference proteome</keyword>
<dbReference type="Gene3D" id="3.10.450.530">
    <property type="entry name" value="Ribonuclease toxin, BrnT, of type II toxin-antitoxin system"/>
    <property type="match status" value="1"/>
</dbReference>
<dbReference type="InterPro" id="IPR038573">
    <property type="entry name" value="BrnT_sf"/>
</dbReference>
<dbReference type="eggNOG" id="COG2929">
    <property type="taxonomic scope" value="Bacteria"/>
</dbReference>
<dbReference type="InterPro" id="IPR007460">
    <property type="entry name" value="BrnT_toxin"/>
</dbReference>
<comment type="caution">
    <text evidence="1">The sequence shown here is derived from an EMBL/GenBank/DDBJ whole genome shotgun (WGS) entry which is preliminary data.</text>
</comment>
<gene>
    <name evidence="1" type="ORF">Dthio_PD0119</name>
</gene>
<dbReference type="RefSeq" id="WP_008871899.1">
    <property type="nucleotide sequence ID" value="NZ_ACJN02000005.1"/>
</dbReference>